<comment type="caution">
    <text evidence="2">The sequence shown here is derived from an EMBL/GenBank/DDBJ whole genome shotgun (WGS) entry which is preliminary data.</text>
</comment>
<keyword evidence="3" id="KW-1185">Reference proteome</keyword>
<sequence>MPLPRRQFLTQASAGLAGTLLAGLVGSVPGCAPARSAVQGRLRGAGHALGHLLRTPDKIPAPTRTETIDTVIIGGGISGLAARRELHRLAPERSTILLELEADTGGNAATGHNARTAYPWGAHYLPIPDARDTELLAFLQQAGVLTGYGPTGLPIYDETMLCHDPAERLLLHGHWQAGLVPEAGVPAADRAEISRFLADMERLRRAMGPDGQDLFRLPLTLSSSDEVTRQLDTETMAAWLDRHGYQSEYLRWYLDYSYRDDFGVSALQISAWAGLHYFAARKGQAHNAPADAVLTWPQGNHFLAEALQAQGGPGRVQTQALVFGLHEANDSQLAVQVYDARTRQSTTLLARHVILATPWHVSKHLLPAPAAGPPLTPLHAPWLVANLTVAGYPGGPGQPLSWDNVRYGSPALGYIDAEHQALRGYEADEPRSLTFYWALPTDPADPAAARRHALASTYADWLALVLTELELMHPGLAAQVTAADLWVWGHGMVAPTPGYVWGPARALATQPRLGGRVHLAHTDLSGVSVFEEAFHQGQRAARAVLGASSADFQSAT</sequence>
<comment type="cofactor">
    <cofactor evidence="1">
        <name>FAD</name>
        <dbReference type="ChEBI" id="CHEBI:57692"/>
    </cofactor>
</comment>
<dbReference type="SUPFAM" id="SSF51905">
    <property type="entry name" value="FAD/NAD(P)-binding domain"/>
    <property type="match status" value="1"/>
</dbReference>
<dbReference type="PANTHER" id="PTHR42923">
    <property type="entry name" value="PROTOPORPHYRINOGEN OXIDASE"/>
    <property type="match status" value="1"/>
</dbReference>
<dbReference type="InterPro" id="IPR036188">
    <property type="entry name" value="FAD/NAD-bd_sf"/>
</dbReference>
<proteinExistence type="predicted"/>
<dbReference type="PANTHER" id="PTHR42923:SF39">
    <property type="entry name" value="AMINO OXIDASE"/>
    <property type="match status" value="1"/>
</dbReference>
<name>A0ABP8Q081_9BACT</name>
<accession>A0ABP8Q081</accession>
<protein>
    <submittedName>
        <fullName evidence="2">NAD(P)/FAD-dependent oxidoreductase</fullName>
    </submittedName>
</protein>
<organism evidence="2 3">
    <name type="scientific">Hymenobacter ginsengisoli</name>
    <dbReference type="NCBI Taxonomy" id="1051626"/>
    <lineage>
        <taxon>Bacteria</taxon>
        <taxon>Pseudomonadati</taxon>
        <taxon>Bacteroidota</taxon>
        <taxon>Cytophagia</taxon>
        <taxon>Cytophagales</taxon>
        <taxon>Hymenobacteraceae</taxon>
        <taxon>Hymenobacter</taxon>
    </lineage>
</organism>
<dbReference type="InterPro" id="IPR050464">
    <property type="entry name" value="Zeta_carotene_desat/Oxidored"/>
</dbReference>
<dbReference type="InterPro" id="IPR001613">
    <property type="entry name" value="Flavin_amine_oxidase"/>
</dbReference>
<reference evidence="3" key="1">
    <citation type="journal article" date="2019" name="Int. J. Syst. Evol. Microbiol.">
        <title>The Global Catalogue of Microorganisms (GCM) 10K type strain sequencing project: providing services to taxonomists for standard genome sequencing and annotation.</title>
        <authorList>
            <consortium name="The Broad Institute Genomics Platform"/>
            <consortium name="The Broad Institute Genome Sequencing Center for Infectious Disease"/>
            <person name="Wu L."/>
            <person name="Ma J."/>
        </authorList>
    </citation>
    <scope>NUCLEOTIDE SEQUENCE [LARGE SCALE GENOMIC DNA]</scope>
    <source>
        <strain evidence="3">JCM 17841</strain>
    </source>
</reference>
<evidence type="ECO:0000313" key="3">
    <source>
        <dbReference type="Proteomes" id="UP001501243"/>
    </source>
</evidence>
<dbReference type="Proteomes" id="UP001501243">
    <property type="component" value="Unassembled WGS sequence"/>
</dbReference>
<gene>
    <name evidence="2" type="ORF">GCM10023172_04060</name>
</gene>
<dbReference type="InterPro" id="IPR006311">
    <property type="entry name" value="TAT_signal"/>
</dbReference>
<dbReference type="RefSeq" id="WP_208130378.1">
    <property type="nucleotide sequence ID" value="NZ_BAABGQ010000003.1"/>
</dbReference>
<evidence type="ECO:0000313" key="2">
    <source>
        <dbReference type="EMBL" id="GAA4494257.1"/>
    </source>
</evidence>
<dbReference type="EMBL" id="BAABGQ010000003">
    <property type="protein sequence ID" value="GAA4494257.1"/>
    <property type="molecule type" value="Genomic_DNA"/>
</dbReference>
<dbReference type="Gene3D" id="3.50.50.60">
    <property type="entry name" value="FAD/NAD(P)-binding domain"/>
    <property type="match status" value="1"/>
</dbReference>
<dbReference type="PRINTS" id="PR00757">
    <property type="entry name" value="AMINEOXDASEF"/>
</dbReference>
<dbReference type="Pfam" id="PF13450">
    <property type="entry name" value="NAD_binding_8"/>
    <property type="match status" value="1"/>
</dbReference>
<evidence type="ECO:0000256" key="1">
    <source>
        <dbReference type="ARBA" id="ARBA00001974"/>
    </source>
</evidence>
<dbReference type="PROSITE" id="PS51318">
    <property type="entry name" value="TAT"/>
    <property type="match status" value="1"/>
</dbReference>